<evidence type="ECO:0000313" key="3">
    <source>
        <dbReference type="Proteomes" id="UP001219518"/>
    </source>
</evidence>
<protein>
    <submittedName>
        <fullName evidence="2">Myosin-1</fullName>
    </submittedName>
</protein>
<evidence type="ECO:0000313" key="2">
    <source>
        <dbReference type="EMBL" id="KAK3929044.1"/>
    </source>
</evidence>
<organism evidence="2 3">
    <name type="scientific">Frankliniella fusca</name>
    <dbReference type="NCBI Taxonomy" id="407009"/>
    <lineage>
        <taxon>Eukaryota</taxon>
        <taxon>Metazoa</taxon>
        <taxon>Ecdysozoa</taxon>
        <taxon>Arthropoda</taxon>
        <taxon>Hexapoda</taxon>
        <taxon>Insecta</taxon>
        <taxon>Pterygota</taxon>
        <taxon>Neoptera</taxon>
        <taxon>Paraneoptera</taxon>
        <taxon>Thysanoptera</taxon>
        <taxon>Terebrantia</taxon>
        <taxon>Thripoidea</taxon>
        <taxon>Thripidae</taxon>
        <taxon>Frankliniella</taxon>
    </lineage>
</organism>
<dbReference type="Proteomes" id="UP001219518">
    <property type="component" value="Unassembled WGS sequence"/>
</dbReference>
<keyword evidence="3" id="KW-1185">Reference proteome</keyword>
<feature type="compositionally biased region" description="Basic and acidic residues" evidence="1">
    <location>
        <begin position="107"/>
        <end position="142"/>
    </location>
</feature>
<dbReference type="AlphaFoldDB" id="A0AAE1LSA8"/>
<dbReference type="EMBL" id="JAHWGI010001376">
    <property type="protein sequence ID" value="KAK3929044.1"/>
    <property type="molecule type" value="Genomic_DNA"/>
</dbReference>
<feature type="compositionally biased region" description="Low complexity" evidence="1">
    <location>
        <begin position="164"/>
        <end position="176"/>
    </location>
</feature>
<reference evidence="2" key="1">
    <citation type="submission" date="2021-07" db="EMBL/GenBank/DDBJ databases">
        <authorList>
            <person name="Catto M.A."/>
            <person name="Jacobson A."/>
            <person name="Kennedy G."/>
            <person name="Labadie P."/>
            <person name="Hunt B.G."/>
            <person name="Srinivasan R."/>
        </authorList>
    </citation>
    <scope>NUCLEOTIDE SEQUENCE</scope>
    <source>
        <strain evidence="2">PL_HMW_Pooled</strain>
        <tissue evidence="2">Head</tissue>
    </source>
</reference>
<sequence length="205" mass="21571">MKLYLQRHGSLDNFLHLKDTFATAVTKSSGVKNLKIDNKTDMICTGSALCSSPVRLGWVQLSPVGYLFSSALSPQQAQAVERAMDSFRCRHCRSKTCLCNAAMGSSDQDREAAGDSDSHDVHCGDSRGLEHNVHPTVFEKPRPSAPLPSPGGPRDASPPGVADQQQGQASSAASTPQPQPQPQPLSPGAAAVAPPPPGPGPGRDR</sequence>
<name>A0AAE1LSA8_9NEOP</name>
<reference evidence="2" key="2">
    <citation type="journal article" date="2023" name="BMC Genomics">
        <title>Pest status, molecular evolution, and epigenetic factors derived from the genome assembly of Frankliniella fusca, a thysanopteran phytovirus vector.</title>
        <authorList>
            <person name="Catto M.A."/>
            <person name="Labadie P.E."/>
            <person name="Jacobson A.L."/>
            <person name="Kennedy G.G."/>
            <person name="Srinivasan R."/>
            <person name="Hunt B.G."/>
        </authorList>
    </citation>
    <scope>NUCLEOTIDE SEQUENCE</scope>
    <source>
        <strain evidence="2">PL_HMW_Pooled</strain>
    </source>
</reference>
<accession>A0AAE1LSA8</accession>
<feature type="compositionally biased region" description="Pro residues" evidence="1">
    <location>
        <begin position="193"/>
        <end position="205"/>
    </location>
</feature>
<feature type="region of interest" description="Disordered" evidence="1">
    <location>
        <begin position="106"/>
        <end position="205"/>
    </location>
</feature>
<comment type="caution">
    <text evidence="2">The sequence shown here is derived from an EMBL/GenBank/DDBJ whole genome shotgun (WGS) entry which is preliminary data.</text>
</comment>
<gene>
    <name evidence="2" type="ORF">KUF71_017530</name>
</gene>
<proteinExistence type="predicted"/>
<evidence type="ECO:0000256" key="1">
    <source>
        <dbReference type="SAM" id="MobiDB-lite"/>
    </source>
</evidence>